<dbReference type="Proteomes" id="UP001054889">
    <property type="component" value="Unassembled WGS sequence"/>
</dbReference>
<gene>
    <name evidence="2" type="primary">ga22305</name>
    <name evidence="2" type="ORF">PR202_ga22305</name>
</gene>
<feature type="region of interest" description="Disordered" evidence="1">
    <location>
        <begin position="1"/>
        <end position="72"/>
    </location>
</feature>
<protein>
    <submittedName>
        <fullName evidence="2">Uncharacterized protein</fullName>
    </submittedName>
</protein>
<dbReference type="AlphaFoldDB" id="A0AAV5D3X4"/>
<evidence type="ECO:0000313" key="2">
    <source>
        <dbReference type="EMBL" id="GJN04735.1"/>
    </source>
</evidence>
<accession>A0AAV5D3X4</accession>
<evidence type="ECO:0000256" key="1">
    <source>
        <dbReference type="SAM" id="MobiDB-lite"/>
    </source>
</evidence>
<sequence>MEAEIEAQEQTAAEESPNRHASIRPCRALEPRPTRHGGRPSSWPSKEGEGVAQVEDVDLMREREPGGRCHRG</sequence>
<evidence type="ECO:0000313" key="3">
    <source>
        <dbReference type="Proteomes" id="UP001054889"/>
    </source>
</evidence>
<reference evidence="2" key="1">
    <citation type="journal article" date="2018" name="DNA Res.">
        <title>Multiple hybrid de novo genome assembly of finger millet, an orphan allotetraploid crop.</title>
        <authorList>
            <person name="Hatakeyama M."/>
            <person name="Aluri S."/>
            <person name="Balachadran M.T."/>
            <person name="Sivarajan S.R."/>
            <person name="Patrignani A."/>
            <person name="Gruter S."/>
            <person name="Poveda L."/>
            <person name="Shimizu-Inatsugi R."/>
            <person name="Baeten J."/>
            <person name="Francoijs K.J."/>
            <person name="Nataraja K.N."/>
            <person name="Reddy Y.A.N."/>
            <person name="Phadnis S."/>
            <person name="Ravikumar R.L."/>
            <person name="Schlapbach R."/>
            <person name="Sreeman S.M."/>
            <person name="Shimizu K.K."/>
        </authorList>
    </citation>
    <scope>NUCLEOTIDE SEQUENCE</scope>
</reference>
<keyword evidence="3" id="KW-1185">Reference proteome</keyword>
<feature type="compositionally biased region" description="Basic and acidic residues" evidence="1">
    <location>
        <begin position="58"/>
        <end position="72"/>
    </location>
</feature>
<organism evidence="2 3">
    <name type="scientific">Eleusine coracana subsp. coracana</name>
    <dbReference type="NCBI Taxonomy" id="191504"/>
    <lineage>
        <taxon>Eukaryota</taxon>
        <taxon>Viridiplantae</taxon>
        <taxon>Streptophyta</taxon>
        <taxon>Embryophyta</taxon>
        <taxon>Tracheophyta</taxon>
        <taxon>Spermatophyta</taxon>
        <taxon>Magnoliopsida</taxon>
        <taxon>Liliopsida</taxon>
        <taxon>Poales</taxon>
        <taxon>Poaceae</taxon>
        <taxon>PACMAD clade</taxon>
        <taxon>Chloridoideae</taxon>
        <taxon>Cynodonteae</taxon>
        <taxon>Eleusininae</taxon>
        <taxon>Eleusine</taxon>
    </lineage>
</organism>
<dbReference type="EMBL" id="BQKI01000011">
    <property type="protein sequence ID" value="GJN04735.1"/>
    <property type="molecule type" value="Genomic_DNA"/>
</dbReference>
<comment type="caution">
    <text evidence="2">The sequence shown here is derived from an EMBL/GenBank/DDBJ whole genome shotgun (WGS) entry which is preliminary data.</text>
</comment>
<proteinExistence type="predicted"/>
<reference evidence="2" key="2">
    <citation type="submission" date="2021-12" db="EMBL/GenBank/DDBJ databases">
        <title>Resequencing data analysis of finger millet.</title>
        <authorList>
            <person name="Hatakeyama M."/>
            <person name="Aluri S."/>
            <person name="Balachadran M.T."/>
            <person name="Sivarajan S.R."/>
            <person name="Poveda L."/>
            <person name="Shimizu-Inatsugi R."/>
            <person name="Schlapbach R."/>
            <person name="Sreeman S.M."/>
            <person name="Shimizu K.K."/>
        </authorList>
    </citation>
    <scope>NUCLEOTIDE SEQUENCE</scope>
</reference>
<name>A0AAV5D3X4_ELECO</name>